<protein>
    <recommendedName>
        <fullName evidence="10">Ribose/galactose/methyl galactoside import ATP-binding protein</fullName>
        <ecNumber evidence="10">7.5.2.11</ecNumber>
    </recommendedName>
</protein>
<evidence type="ECO:0000256" key="3">
    <source>
        <dbReference type="ARBA" id="ARBA00022475"/>
    </source>
</evidence>
<evidence type="ECO:0000256" key="5">
    <source>
        <dbReference type="ARBA" id="ARBA00022737"/>
    </source>
</evidence>
<dbReference type="FunFam" id="3.40.50.300:FF:000127">
    <property type="entry name" value="Ribose import ATP-binding protein RbsA"/>
    <property type="match status" value="1"/>
</dbReference>
<keyword evidence="4 10" id="KW-0762">Sugar transport</keyword>
<dbReference type="PANTHER" id="PTHR43790:SF7">
    <property type="entry name" value="GALACTOSE_METHYL GALACTOSIDE IMPORT ATP-BINDING PROTEIN MGLA"/>
    <property type="match status" value="1"/>
</dbReference>
<keyword evidence="3 10" id="KW-1003">Cell membrane</keyword>
<evidence type="ECO:0000256" key="7">
    <source>
        <dbReference type="ARBA" id="ARBA00022840"/>
    </source>
</evidence>
<dbReference type="GO" id="GO:0005886">
    <property type="term" value="C:plasma membrane"/>
    <property type="evidence" value="ECO:0007669"/>
    <property type="project" value="UniProtKB-SubCell"/>
</dbReference>
<dbReference type="PATRIC" id="fig|1121318.3.peg.2893"/>
<dbReference type="EC" id="7.5.2.11" evidence="10"/>
<evidence type="ECO:0000256" key="6">
    <source>
        <dbReference type="ARBA" id="ARBA00022741"/>
    </source>
</evidence>
<dbReference type="InterPro" id="IPR027417">
    <property type="entry name" value="P-loop_NTPase"/>
</dbReference>
<evidence type="ECO:0000256" key="1">
    <source>
        <dbReference type="ARBA" id="ARBA00004202"/>
    </source>
</evidence>
<dbReference type="PANTHER" id="PTHR43790">
    <property type="entry name" value="CARBOHYDRATE TRANSPORT ATP-BINDING PROTEIN MG119-RELATED"/>
    <property type="match status" value="1"/>
</dbReference>
<dbReference type="EMBL" id="LHUR01000036">
    <property type="protein sequence ID" value="KOA18601.1"/>
    <property type="molecule type" value="Genomic_DNA"/>
</dbReference>
<comment type="similarity">
    <text evidence="10">Belongs to the ABC transporter superfamily.</text>
</comment>
<keyword evidence="13" id="KW-1185">Reference proteome</keyword>
<keyword evidence="8 10" id="KW-1278">Translocase</keyword>
<dbReference type="AlphaFoldDB" id="A0A0L6Z6L7"/>
<dbReference type="InterPro" id="IPR003439">
    <property type="entry name" value="ABC_transporter-like_ATP-bd"/>
</dbReference>
<evidence type="ECO:0000256" key="9">
    <source>
        <dbReference type="ARBA" id="ARBA00023136"/>
    </source>
</evidence>
<dbReference type="Gene3D" id="3.40.50.300">
    <property type="entry name" value="P-loop containing nucleotide triphosphate hydrolases"/>
    <property type="match status" value="2"/>
</dbReference>
<dbReference type="CDD" id="cd03215">
    <property type="entry name" value="ABC_Carb_Monos_II"/>
    <property type="match status" value="1"/>
</dbReference>
<organism evidence="12 13">
    <name type="scientific">Clostridium homopropionicum DSM 5847</name>
    <dbReference type="NCBI Taxonomy" id="1121318"/>
    <lineage>
        <taxon>Bacteria</taxon>
        <taxon>Bacillati</taxon>
        <taxon>Bacillota</taxon>
        <taxon>Clostridia</taxon>
        <taxon>Eubacteriales</taxon>
        <taxon>Clostridiaceae</taxon>
        <taxon>Clostridium</taxon>
    </lineage>
</organism>
<proteinExistence type="inferred from homology"/>
<dbReference type="CDD" id="cd03216">
    <property type="entry name" value="ABC_Carb_Monos_I"/>
    <property type="match status" value="1"/>
</dbReference>
<dbReference type="SMART" id="SM00382">
    <property type="entry name" value="AAA"/>
    <property type="match status" value="2"/>
</dbReference>
<dbReference type="InterPro" id="IPR017871">
    <property type="entry name" value="ABC_transporter-like_CS"/>
</dbReference>
<keyword evidence="6 10" id="KW-0547">Nucleotide-binding</keyword>
<keyword evidence="2 10" id="KW-0813">Transport</keyword>
<keyword evidence="5" id="KW-0677">Repeat</keyword>
<feature type="domain" description="ABC transporter" evidence="11">
    <location>
        <begin position="259"/>
        <end position="504"/>
    </location>
</feature>
<dbReference type="PROSITE" id="PS00211">
    <property type="entry name" value="ABC_TRANSPORTER_1"/>
    <property type="match status" value="1"/>
</dbReference>
<gene>
    <name evidence="12" type="primary">rbsA_2</name>
    <name evidence="12" type="ORF">CLHOM_28850</name>
</gene>
<dbReference type="GO" id="GO:0005524">
    <property type="term" value="F:ATP binding"/>
    <property type="evidence" value="ECO:0007669"/>
    <property type="project" value="UniProtKB-UniRule"/>
</dbReference>
<dbReference type="InterPro" id="IPR003593">
    <property type="entry name" value="AAA+_ATPase"/>
</dbReference>
<reference evidence="13" key="1">
    <citation type="submission" date="2015-08" db="EMBL/GenBank/DDBJ databases">
        <title>Genome sequence of the strict anaerobe Clostridium homopropionicum LuHBu1 (DSM 5847T).</title>
        <authorList>
            <person name="Poehlein A."/>
            <person name="Beck M."/>
            <person name="Schiel-Bengelsdorf B."/>
            <person name="Bengelsdorf F.R."/>
            <person name="Daniel R."/>
            <person name="Duerre P."/>
        </authorList>
    </citation>
    <scope>NUCLEOTIDE SEQUENCE [LARGE SCALE GENOMIC DNA]</scope>
    <source>
        <strain evidence="13">DSM 5847</strain>
    </source>
</reference>
<evidence type="ECO:0000256" key="10">
    <source>
        <dbReference type="RuleBase" id="RU367029"/>
    </source>
</evidence>
<keyword evidence="7 10" id="KW-0067">ATP-binding</keyword>
<dbReference type="GO" id="GO:0043211">
    <property type="term" value="F:ABC-type carbohydrate transporter activity"/>
    <property type="evidence" value="ECO:0007669"/>
    <property type="project" value="UniProtKB-UniRule"/>
</dbReference>
<evidence type="ECO:0000259" key="11">
    <source>
        <dbReference type="PROSITE" id="PS50893"/>
    </source>
</evidence>
<comment type="catalytic activity">
    <reaction evidence="10">
        <text>D-galactose(out) + ATP + H2O = D-galactose(in) + ADP + phosphate + H(+)</text>
        <dbReference type="Rhea" id="RHEA:60156"/>
        <dbReference type="ChEBI" id="CHEBI:4139"/>
        <dbReference type="ChEBI" id="CHEBI:15377"/>
        <dbReference type="ChEBI" id="CHEBI:15378"/>
        <dbReference type="ChEBI" id="CHEBI:30616"/>
        <dbReference type="ChEBI" id="CHEBI:43474"/>
        <dbReference type="ChEBI" id="CHEBI:456216"/>
        <dbReference type="EC" id="7.5.2.11"/>
    </reaction>
</comment>
<dbReference type="GO" id="GO:0016887">
    <property type="term" value="F:ATP hydrolysis activity"/>
    <property type="evidence" value="ECO:0007669"/>
    <property type="project" value="InterPro"/>
</dbReference>
<evidence type="ECO:0000256" key="2">
    <source>
        <dbReference type="ARBA" id="ARBA00022448"/>
    </source>
</evidence>
<evidence type="ECO:0000313" key="12">
    <source>
        <dbReference type="EMBL" id="KOA18601.1"/>
    </source>
</evidence>
<dbReference type="PROSITE" id="PS50893">
    <property type="entry name" value="ABC_TRANSPORTER_2"/>
    <property type="match status" value="2"/>
</dbReference>
<dbReference type="Pfam" id="PF00005">
    <property type="entry name" value="ABC_tran"/>
    <property type="match status" value="2"/>
</dbReference>
<evidence type="ECO:0000256" key="4">
    <source>
        <dbReference type="ARBA" id="ARBA00022597"/>
    </source>
</evidence>
<keyword evidence="12" id="KW-0378">Hydrolase</keyword>
<keyword evidence="9 10" id="KW-0472">Membrane</keyword>
<dbReference type="STRING" id="36844.SAMN04488501_11022"/>
<evidence type="ECO:0000313" key="13">
    <source>
        <dbReference type="Proteomes" id="UP000037043"/>
    </source>
</evidence>
<comment type="caution">
    <text evidence="12">The sequence shown here is derived from an EMBL/GenBank/DDBJ whole genome shotgun (WGS) entry which is preliminary data.</text>
</comment>
<dbReference type="SUPFAM" id="SSF52540">
    <property type="entry name" value="P-loop containing nucleoside triphosphate hydrolases"/>
    <property type="match status" value="2"/>
</dbReference>
<comment type="function">
    <text evidence="10">Part of an ABC transporter complex involved in carbohydrate import. Could be involved in ribose, galactose and/or methyl galactoside import. Responsible for energy coupling to the transport system.</text>
</comment>
<evidence type="ECO:0000256" key="8">
    <source>
        <dbReference type="ARBA" id="ARBA00022967"/>
    </source>
</evidence>
<name>A0A0L6Z6L7_9CLOT</name>
<dbReference type="InterPro" id="IPR050107">
    <property type="entry name" value="ABC_carbohydrate_import_ATPase"/>
</dbReference>
<dbReference type="RefSeq" id="WP_052222357.1">
    <property type="nucleotide sequence ID" value="NZ_LHUR01000036.1"/>
</dbReference>
<accession>A0A0L6Z6L7</accession>
<dbReference type="Proteomes" id="UP000037043">
    <property type="component" value="Unassembled WGS sequence"/>
</dbReference>
<sequence length="504" mass="56262">MDFREKTVLEMKNISIEFPGVKALDDVCFTTETGKSHALIGANGAGKSTLMKVLSGAYNHYTGDIYFNGQKANIRSPKESKQYGVQIVYQEVDTALIHYLTVAENIMLNDMVESEDKRTFINWGSMYKKAQEILDGMKVKISSRKLVSELTLAEKQMVLIARAISKECKFLILDEPTAPLSNAETEELFRIVKELEDKNVGVIFISHRLPELFQVCHEITVMRNGQYVIKKDIKETNQNEVVEYMLGRKMDEQFPPRDSKIGDKLFEVKNLSDGNLVSEVNFHVNAGEIVGITGLVGAGKTELCKAIFGVTQNVTGERILKDKILNVKDPYDAVRQAIALVPEERRKEGILVSESVAINITVSNLKRFCKAGSFLDFMGEKNQAKKMIESLGIKTPSHETKVQNLSGGNQQKVAIGKWLVTDSEVYIFDEPTKGVDVGAKKDIFQLINNLAEAGKAVIYASCELSEILGVTDRVYVMYDGKISKELETSKTSEEEILYYSTGGK</sequence>
<feature type="domain" description="ABC transporter" evidence="11">
    <location>
        <begin position="9"/>
        <end position="249"/>
    </location>
</feature>
<comment type="subcellular location">
    <subcellularLocation>
        <location evidence="1 10">Cell membrane</location>
        <topology evidence="1 10">Peripheral membrane protein</topology>
    </subcellularLocation>
</comment>